<dbReference type="FunFam" id="3.40.50.1000:FF:000043">
    <property type="entry name" value="General stress response phosphoprotein phosphatase Psr1/2"/>
    <property type="match status" value="1"/>
</dbReference>
<feature type="compositionally biased region" description="Low complexity" evidence="1">
    <location>
        <begin position="208"/>
        <end position="219"/>
    </location>
</feature>
<accession>E5A0S0</accession>
<dbReference type="CDD" id="cd07521">
    <property type="entry name" value="HAD_FCP1-like"/>
    <property type="match status" value="1"/>
</dbReference>
<dbReference type="PANTHER" id="PTHR12210">
    <property type="entry name" value="DULLARD PROTEIN PHOSPHATASE"/>
    <property type="match status" value="1"/>
</dbReference>
<dbReference type="GO" id="GO:0009651">
    <property type="term" value="P:response to salt stress"/>
    <property type="evidence" value="ECO:0007669"/>
    <property type="project" value="UniProtKB-ARBA"/>
</dbReference>
<keyword evidence="4" id="KW-1185">Reference proteome</keyword>
<feature type="compositionally biased region" description="Basic and acidic residues" evidence="1">
    <location>
        <begin position="252"/>
        <end position="265"/>
    </location>
</feature>
<dbReference type="InterPro" id="IPR036412">
    <property type="entry name" value="HAD-like_sf"/>
</dbReference>
<sequence length="511" mass="55476">MPGQAEPMQQRSLLDVPSAGVPSTDAQSPNTGLSGATAADAESIGRASKHSKRSFGMGKRRAGSLASSKRSHQRVAEKGEVPPVPASTHRAGSTRSKTKKTGGLLSCLPCFAPKESREPSDTTPPENVKQAQSIPTGRTSQSTPVKKQTHNAVESGNIDSKDMLEEKAGAANFTSGDAEKPSGGDGTPEHQVVETGPPMVTRSSSKRQQAQADAAAQNQPDTLQTGHPQISITNPTPTATPVLPRPSVEQQRIIEDQTEEQKQIDDDIEMKDVPLSTHDVHQEGEDQSTDAQPDHPKVDLPPPPPLVERQHAVQSQVTDASEASEPQKYLLGPIAPRFKGKKCLVLDLDETLVHSSFKILHQADFTIPVEIEGQYHNVYVIKRPGVDQFMKRVGELYEVVVFTASVSKYGDPLLDQLDIHGVVHHRLFRESCYNHQGNYVKDLSQIGRDLKDTIIIDNSPTSYIFHPQHAVPISSWFSDAHDNELLDLIPVLEDLAGSQVSDVSLVLDVAL</sequence>
<dbReference type="STRING" id="985895.E5A0S0"/>
<dbReference type="InterPro" id="IPR004274">
    <property type="entry name" value="FCP1_dom"/>
</dbReference>
<dbReference type="VEuPathDB" id="FungiDB:LEMA_P103470.1"/>
<feature type="compositionally biased region" description="Basic residues" evidence="1">
    <location>
        <begin position="47"/>
        <end position="62"/>
    </location>
</feature>
<evidence type="ECO:0000313" key="3">
    <source>
        <dbReference type="EMBL" id="CBX97216.1"/>
    </source>
</evidence>
<organism evidence="4">
    <name type="scientific">Leptosphaeria maculans (strain JN3 / isolate v23.1.3 / race Av1-4-5-6-7-8)</name>
    <name type="common">Blackleg fungus</name>
    <name type="synonym">Phoma lingam</name>
    <dbReference type="NCBI Taxonomy" id="985895"/>
    <lineage>
        <taxon>Eukaryota</taxon>
        <taxon>Fungi</taxon>
        <taxon>Dikarya</taxon>
        <taxon>Ascomycota</taxon>
        <taxon>Pezizomycotina</taxon>
        <taxon>Dothideomycetes</taxon>
        <taxon>Pleosporomycetidae</taxon>
        <taxon>Pleosporales</taxon>
        <taxon>Pleosporineae</taxon>
        <taxon>Leptosphaeriaceae</taxon>
        <taxon>Plenodomus</taxon>
        <taxon>Plenodomus lingam/Leptosphaeria maculans species complex</taxon>
    </lineage>
</organism>
<dbReference type="OMA" id="QTGHPQI"/>
<evidence type="ECO:0000313" key="4">
    <source>
        <dbReference type="Proteomes" id="UP000002668"/>
    </source>
</evidence>
<dbReference type="OrthoDB" id="277011at2759"/>
<dbReference type="EMBL" id="FP929131">
    <property type="protein sequence ID" value="CBX97216.1"/>
    <property type="molecule type" value="Genomic_DNA"/>
</dbReference>
<dbReference type="HOGENOM" id="CLU_020262_2_0_1"/>
<dbReference type="PROSITE" id="PS50969">
    <property type="entry name" value="FCP1"/>
    <property type="match status" value="1"/>
</dbReference>
<dbReference type="InterPro" id="IPR050365">
    <property type="entry name" value="TIM50"/>
</dbReference>
<dbReference type="Gene3D" id="3.40.50.1000">
    <property type="entry name" value="HAD superfamily/HAD-like"/>
    <property type="match status" value="1"/>
</dbReference>
<dbReference type="Proteomes" id="UP000002668">
    <property type="component" value="Genome"/>
</dbReference>
<gene>
    <name evidence="3" type="ORF">LEMA_P103470.1</name>
</gene>
<dbReference type="GO" id="GO:0045944">
    <property type="term" value="P:positive regulation of transcription by RNA polymerase II"/>
    <property type="evidence" value="ECO:0007669"/>
    <property type="project" value="UniProtKB-ARBA"/>
</dbReference>
<evidence type="ECO:0000259" key="2">
    <source>
        <dbReference type="PROSITE" id="PS50969"/>
    </source>
</evidence>
<dbReference type="eggNOG" id="KOG1605">
    <property type="taxonomic scope" value="Eukaryota"/>
</dbReference>
<evidence type="ECO:0000256" key="1">
    <source>
        <dbReference type="SAM" id="MobiDB-lite"/>
    </source>
</evidence>
<dbReference type="GO" id="GO:0034198">
    <property type="term" value="P:cellular response to amino acid starvation"/>
    <property type="evidence" value="ECO:0007669"/>
    <property type="project" value="UniProtKB-ARBA"/>
</dbReference>
<protein>
    <submittedName>
        <fullName evidence="3">Similar to phosphoprotein phosphatase</fullName>
    </submittedName>
</protein>
<feature type="region of interest" description="Disordered" evidence="1">
    <location>
        <begin position="280"/>
        <end position="324"/>
    </location>
</feature>
<feature type="compositionally biased region" description="Polar residues" evidence="1">
    <location>
        <begin position="312"/>
        <end position="321"/>
    </location>
</feature>
<feature type="region of interest" description="Disordered" evidence="1">
    <location>
        <begin position="1"/>
        <end position="268"/>
    </location>
</feature>
<dbReference type="AlphaFoldDB" id="E5A0S0"/>
<dbReference type="Pfam" id="PF03031">
    <property type="entry name" value="NIF"/>
    <property type="match status" value="1"/>
</dbReference>
<dbReference type="InterPro" id="IPR023214">
    <property type="entry name" value="HAD_sf"/>
</dbReference>
<feature type="compositionally biased region" description="Polar residues" evidence="1">
    <location>
        <begin position="24"/>
        <end position="34"/>
    </location>
</feature>
<dbReference type="SUPFAM" id="SSF56784">
    <property type="entry name" value="HAD-like"/>
    <property type="match status" value="1"/>
</dbReference>
<dbReference type="InParanoid" id="E5A0S0"/>
<dbReference type="InterPro" id="IPR011948">
    <property type="entry name" value="Dullard_phosphatase"/>
</dbReference>
<feature type="domain" description="FCP1 homology" evidence="2">
    <location>
        <begin position="337"/>
        <end position="495"/>
    </location>
</feature>
<feature type="compositionally biased region" description="Polar residues" evidence="1">
    <location>
        <begin position="220"/>
        <end position="239"/>
    </location>
</feature>
<dbReference type="GO" id="GO:0016791">
    <property type="term" value="F:phosphatase activity"/>
    <property type="evidence" value="ECO:0007669"/>
    <property type="project" value="InterPro"/>
</dbReference>
<feature type="compositionally biased region" description="Basic and acidic residues" evidence="1">
    <location>
        <begin position="159"/>
        <end position="168"/>
    </location>
</feature>
<feature type="compositionally biased region" description="Polar residues" evidence="1">
    <location>
        <begin position="121"/>
        <end position="158"/>
    </location>
</feature>
<dbReference type="NCBIfam" id="TIGR02251">
    <property type="entry name" value="HIF-SF_euk"/>
    <property type="match status" value="1"/>
</dbReference>
<dbReference type="SMART" id="SM00577">
    <property type="entry name" value="CPDc"/>
    <property type="match status" value="1"/>
</dbReference>
<feature type="compositionally biased region" description="Basic and acidic residues" evidence="1">
    <location>
        <begin position="177"/>
        <end position="192"/>
    </location>
</feature>
<name>E5A0S0_LEPMJ</name>
<reference evidence="4" key="1">
    <citation type="journal article" date="2011" name="Nat. Commun.">
        <title>Effector diversification within compartments of the Leptosphaeria maculans genome affected by Repeat-Induced Point mutations.</title>
        <authorList>
            <person name="Rouxel T."/>
            <person name="Grandaubert J."/>
            <person name="Hane J.K."/>
            <person name="Hoede C."/>
            <person name="van de Wouw A.P."/>
            <person name="Couloux A."/>
            <person name="Dominguez V."/>
            <person name="Anthouard V."/>
            <person name="Bally P."/>
            <person name="Bourras S."/>
            <person name="Cozijnsen A.J."/>
            <person name="Ciuffetti L.M."/>
            <person name="Degrave A."/>
            <person name="Dilmaghani A."/>
            <person name="Duret L."/>
            <person name="Fudal I."/>
            <person name="Goodwin S.B."/>
            <person name="Gout L."/>
            <person name="Glaser N."/>
            <person name="Linglin J."/>
            <person name="Kema G.H.J."/>
            <person name="Lapalu N."/>
            <person name="Lawrence C.B."/>
            <person name="May K."/>
            <person name="Meyer M."/>
            <person name="Ollivier B."/>
            <person name="Poulain J."/>
            <person name="Schoch C.L."/>
            <person name="Simon A."/>
            <person name="Spatafora J.W."/>
            <person name="Stachowiak A."/>
            <person name="Turgeon B.G."/>
            <person name="Tyler B.M."/>
            <person name="Vincent D."/>
            <person name="Weissenbach J."/>
            <person name="Amselem J."/>
            <person name="Quesneville H."/>
            <person name="Oliver R.P."/>
            <person name="Wincker P."/>
            <person name="Balesdent M.-H."/>
            <person name="Howlett B.J."/>
        </authorList>
    </citation>
    <scope>NUCLEOTIDE SEQUENCE [LARGE SCALE GENOMIC DNA]</scope>
    <source>
        <strain evidence="4">JN3 / isolate v23.1.3 / race Av1-4-5-6-7-8</strain>
    </source>
</reference>
<proteinExistence type="predicted"/>
<dbReference type="GO" id="GO:1904262">
    <property type="term" value="P:negative regulation of TORC1 signaling"/>
    <property type="evidence" value="ECO:0007669"/>
    <property type="project" value="UniProtKB-ARBA"/>
</dbReference>